<proteinExistence type="predicted"/>
<dbReference type="HOGENOM" id="CLU_2917339_0_0_4"/>
<dbReference type="KEGG" id="mfa:Mfla_1730"/>
<dbReference type="EMBL" id="CP000284">
    <property type="protein sequence ID" value="ABE49998.1"/>
    <property type="molecule type" value="Genomic_DNA"/>
</dbReference>
<dbReference type="Proteomes" id="UP000002440">
    <property type="component" value="Chromosome"/>
</dbReference>
<gene>
    <name evidence="1" type="ordered locus">Mfla_1730</name>
</gene>
<dbReference type="eggNOG" id="COG2169">
    <property type="taxonomic scope" value="Bacteria"/>
</dbReference>
<keyword evidence="2" id="KW-1185">Reference proteome</keyword>
<name>Q1H0I9_METFK</name>
<sequence>MGMTPMEYLLAWRIGLSKHFLILSACGLAEAERDGYSSVNRFRVAYIRYAGVAQGAMLCGA</sequence>
<dbReference type="OrthoDB" id="9789899at2"/>
<dbReference type="AlphaFoldDB" id="Q1H0I9"/>
<protein>
    <submittedName>
        <fullName evidence="1">Transcriptional regulator</fullName>
    </submittedName>
</protein>
<evidence type="ECO:0000313" key="2">
    <source>
        <dbReference type="Proteomes" id="UP000002440"/>
    </source>
</evidence>
<organism evidence="1 2">
    <name type="scientific">Methylobacillus flagellatus (strain ATCC 51484 / DSM 6875 / VKM B-1610 / KT)</name>
    <dbReference type="NCBI Taxonomy" id="265072"/>
    <lineage>
        <taxon>Bacteria</taxon>
        <taxon>Pseudomonadati</taxon>
        <taxon>Pseudomonadota</taxon>
        <taxon>Betaproteobacteria</taxon>
        <taxon>Nitrosomonadales</taxon>
        <taxon>Methylophilaceae</taxon>
        <taxon>Methylobacillus</taxon>
    </lineage>
</organism>
<evidence type="ECO:0000313" key="1">
    <source>
        <dbReference type="EMBL" id="ABE49998.1"/>
    </source>
</evidence>
<reference evidence="1 2" key="1">
    <citation type="submission" date="2006-03" db="EMBL/GenBank/DDBJ databases">
        <title>Complete sequence of Methylobacillus flagellatus KT.</title>
        <authorList>
            <consortium name="US DOE Joint Genome Institute"/>
            <person name="Copeland A."/>
            <person name="Lucas S."/>
            <person name="Lapidus A."/>
            <person name="Barry K."/>
            <person name="Detter J.C."/>
            <person name="Glavina del Rio T."/>
            <person name="Hammon N."/>
            <person name="Israni S."/>
            <person name="Dalin E."/>
            <person name="Tice H."/>
            <person name="Pitluck S."/>
            <person name="Brettin T."/>
            <person name="Bruce D."/>
            <person name="Han C."/>
            <person name="Tapia R."/>
            <person name="Saunders E."/>
            <person name="Gilna P."/>
            <person name="Schmutz J."/>
            <person name="Larimer F."/>
            <person name="Land M."/>
            <person name="Kyrpides N."/>
            <person name="Anderson I."/>
            <person name="Richardson P."/>
        </authorList>
    </citation>
    <scope>NUCLEOTIDE SEQUENCE [LARGE SCALE GENOMIC DNA]</scope>
    <source>
        <strain evidence="2">KT / ATCC 51484 / DSM 6875</strain>
    </source>
</reference>
<accession>Q1H0I9</accession>